<comment type="similarity">
    <text evidence="1">Belongs to the glycosyltransferase 2 family.</text>
</comment>
<evidence type="ECO:0000256" key="4">
    <source>
        <dbReference type="SAM" id="Phobius"/>
    </source>
</evidence>
<dbReference type="GO" id="GO:0016757">
    <property type="term" value="F:glycosyltransferase activity"/>
    <property type="evidence" value="ECO:0007669"/>
    <property type="project" value="UniProtKB-KW"/>
</dbReference>
<dbReference type="SUPFAM" id="SSF53448">
    <property type="entry name" value="Nucleotide-diphospho-sugar transferases"/>
    <property type="match status" value="1"/>
</dbReference>
<feature type="domain" description="Glycosyltransferase 2-like" evidence="5">
    <location>
        <begin position="42"/>
        <end position="154"/>
    </location>
</feature>
<keyword evidence="4" id="KW-0472">Membrane</keyword>
<dbReference type="InterPro" id="IPR001173">
    <property type="entry name" value="Glyco_trans_2-like"/>
</dbReference>
<dbReference type="InterPro" id="IPR029044">
    <property type="entry name" value="Nucleotide-diphossugar_trans"/>
</dbReference>
<dbReference type="RefSeq" id="WP_123088109.1">
    <property type="nucleotide sequence ID" value="NZ_RIBS01000004.1"/>
</dbReference>
<reference evidence="6 7" key="1">
    <citation type="submission" date="2018-11" db="EMBL/GenBank/DDBJ databases">
        <title>Lysobacter cryohumiis sp. nov., isolated from soil in the Tianshan Mountains, Xinjiang, China.</title>
        <authorList>
            <person name="Luo Y."/>
            <person name="Sheng H."/>
        </authorList>
    </citation>
    <scope>NUCLEOTIDE SEQUENCE [LARGE SCALE GENOMIC DNA]</scope>
    <source>
        <strain evidence="6 7">ZS60</strain>
    </source>
</reference>
<organism evidence="6 7">
    <name type="scientific">Montanilutibacter psychrotolerans</name>
    <dbReference type="NCBI Taxonomy" id="1327343"/>
    <lineage>
        <taxon>Bacteria</taxon>
        <taxon>Pseudomonadati</taxon>
        <taxon>Pseudomonadota</taxon>
        <taxon>Gammaproteobacteria</taxon>
        <taxon>Lysobacterales</taxon>
        <taxon>Lysobacteraceae</taxon>
        <taxon>Montanilutibacter</taxon>
    </lineage>
</organism>
<dbReference type="OrthoDB" id="396512at2"/>
<evidence type="ECO:0000313" key="6">
    <source>
        <dbReference type="EMBL" id="RNF83852.1"/>
    </source>
</evidence>
<keyword evidence="3 6" id="KW-0808">Transferase</keyword>
<dbReference type="PANTHER" id="PTHR43630:SF1">
    <property type="entry name" value="POLY-BETA-1,6-N-ACETYL-D-GLUCOSAMINE SYNTHASE"/>
    <property type="match status" value="1"/>
</dbReference>
<dbReference type="Proteomes" id="UP000267049">
    <property type="component" value="Unassembled WGS sequence"/>
</dbReference>
<proteinExistence type="inferred from homology"/>
<evidence type="ECO:0000256" key="3">
    <source>
        <dbReference type="ARBA" id="ARBA00022679"/>
    </source>
</evidence>
<dbReference type="Pfam" id="PF00535">
    <property type="entry name" value="Glycos_transf_2"/>
    <property type="match status" value="1"/>
</dbReference>
<gene>
    <name evidence="6" type="ORF">EER27_10885</name>
</gene>
<comment type="caution">
    <text evidence="6">The sequence shown here is derived from an EMBL/GenBank/DDBJ whole genome shotgun (WGS) entry which is preliminary data.</text>
</comment>
<dbReference type="Gene3D" id="3.90.550.10">
    <property type="entry name" value="Spore Coat Polysaccharide Biosynthesis Protein SpsA, Chain A"/>
    <property type="match status" value="1"/>
</dbReference>
<accession>A0A3M8SZ97</accession>
<dbReference type="EMBL" id="RIBS01000004">
    <property type="protein sequence ID" value="RNF83852.1"/>
    <property type="molecule type" value="Genomic_DNA"/>
</dbReference>
<dbReference type="PANTHER" id="PTHR43630">
    <property type="entry name" value="POLY-BETA-1,6-N-ACETYL-D-GLUCOSAMINE SYNTHASE"/>
    <property type="match status" value="1"/>
</dbReference>
<feature type="transmembrane region" description="Helical" evidence="4">
    <location>
        <begin position="398"/>
        <end position="416"/>
    </location>
</feature>
<evidence type="ECO:0000313" key="7">
    <source>
        <dbReference type="Proteomes" id="UP000267049"/>
    </source>
</evidence>
<dbReference type="AlphaFoldDB" id="A0A3M8SZ97"/>
<keyword evidence="4" id="KW-0812">Transmembrane</keyword>
<sequence length="463" mass="52915">MATAPWFVLSPNVLLSTIGLLRGADKTVPTPADDWRAAVVDVVIPAYKEEDNIVHCLASLAQQTMGIRHVILVDDGGKDATVPRAREYAAAAGLDLVVIERARSIGKTPTIKRQSREFDSDVEFILDGDTFLESPTYIERCVQELYQGVGIASACGTILPMRPKDRHALAQTEAFKRWHGATTYDDPHARRGALHAVWWWITNAYRECLYLFLQRFVYKGQMVFFGSITNPVGCAVAYRRQYIENLFDRYEPIFGDDLTNSEDIFIGFALNNEGYRNIQLQDVLARSEEPEVQRLPRQIYLWSSSFLQSCFYFDELLRTPFKSIRHWRKKRRDLASGQAQRVEEMRQVKEQYRQPFGERFTIEYGRPIGWTMFMSALEKIGFPTAIIIMAILRMWEPLAVTLLAEMAVSLAALMAVARGQRLAILLKGIALTPLRYALMVADTLTIARFAIDLWITGNRKWRK</sequence>
<protein>
    <submittedName>
        <fullName evidence="6">Glycosyltransferase</fullName>
    </submittedName>
</protein>
<name>A0A3M8SZ97_9GAMM</name>
<keyword evidence="7" id="KW-1185">Reference proteome</keyword>
<evidence type="ECO:0000256" key="2">
    <source>
        <dbReference type="ARBA" id="ARBA00022676"/>
    </source>
</evidence>
<evidence type="ECO:0000256" key="1">
    <source>
        <dbReference type="ARBA" id="ARBA00006739"/>
    </source>
</evidence>
<keyword evidence="2" id="KW-0328">Glycosyltransferase</keyword>
<evidence type="ECO:0000259" key="5">
    <source>
        <dbReference type="Pfam" id="PF00535"/>
    </source>
</evidence>
<keyword evidence="4" id="KW-1133">Transmembrane helix</keyword>